<organism evidence="1 2">
    <name type="scientific">Cichorium intybus</name>
    <name type="common">Chicory</name>
    <dbReference type="NCBI Taxonomy" id="13427"/>
    <lineage>
        <taxon>Eukaryota</taxon>
        <taxon>Viridiplantae</taxon>
        <taxon>Streptophyta</taxon>
        <taxon>Embryophyta</taxon>
        <taxon>Tracheophyta</taxon>
        <taxon>Spermatophyta</taxon>
        <taxon>Magnoliopsida</taxon>
        <taxon>eudicotyledons</taxon>
        <taxon>Gunneridae</taxon>
        <taxon>Pentapetalae</taxon>
        <taxon>asterids</taxon>
        <taxon>campanulids</taxon>
        <taxon>Asterales</taxon>
        <taxon>Asteraceae</taxon>
        <taxon>Cichorioideae</taxon>
        <taxon>Cichorieae</taxon>
        <taxon>Cichoriinae</taxon>
        <taxon>Cichorium</taxon>
    </lineage>
</organism>
<evidence type="ECO:0000313" key="1">
    <source>
        <dbReference type="EMBL" id="KAI3708178.1"/>
    </source>
</evidence>
<proteinExistence type="predicted"/>
<dbReference type="EMBL" id="CM042015">
    <property type="protein sequence ID" value="KAI3708178.1"/>
    <property type="molecule type" value="Genomic_DNA"/>
</dbReference>
<name>A0ACB9AEA1_CICIN</name>
<protein>
    <submittedName>
        <fullName evidence="1">Uncharacterized protein</fullName>
    </submittedName>
</protein>
<accession>A0ACB9AEA1</accession>
<comment type="caution">
    <text evidence="1">The sequence shown here is derived from an EMBL/GenBank/DDBJ whole genome shotgun (WGS) entry which is preliminary data.</text>
</comment>
<gene>
    <name evidence="1" type="ORF">L2E82_37302</name>
</gene>
<dbReference type="Proteomes" id="UP001055811">
    <property type="component" value="Linkage Group LG07"/>
</dbReference>
<reference evidence="2" key="1">
    <citation type="journal article" date="2022" name="Mol. Ecol. Resour.">
        <title>The genomes of chicory, endive, great burdock and yacon provide insights into Asteraceae palaeo-polyploidization history and plant inulin production.</title>
        <authorList>
            <person name="Fan W."/>
            <person name="Wang S."/>
            <person name="Wang H."/>
            <person name="Wang A."/>
            <person name="Jiang F."/>
            <person name="Liu H."/>
            <person name="Zhao H."/>
            <person name="Xu D."/>
            <person name="Zhang Y."/>
        </authorList>
    </citation>
    <scope>NUCLEOTIDE SEQUENCE [LARGE SCALE GENOMIC DNA]</scope>
    <source>
        <strain evidence="2">cv. Punajuju</strain>
    </source>
</reference>
<sequence>MSFISVSFASKLDISLDDLFEKVIIDVADGRCVLVKSHYKSCRLEIFGDTYLIDLKPITNHEFDVIVGMDWLDENRGQMDCHEKTISIKTSSGSRILKRGERRSRKVPIVSLATARRYMERGGELIMAHVISAESKHSKIEEVEVVCDYPDVFPEDLPGLPPSRQVEFVIDVIPGAKPVARPPY</sequence>
<keyword evidence="2" id="KW-1185">Reference proteome</keyword>
<evidence type="ECO:0000313" key="2">
    <source>
        <dbReference type="Proteomes" id="UP001055811"/>
    </source>
</evidence>
<reference evidence="1 2" key="2">
    <citation type="journal article" date="2022" name="Mol. Ecol. Resour.">
        <title>The genomes of chicory, endive, great burdock and yacon provide insights into Asteraceae paleo-polyploidization history and plant inulin production.</title>
        <authorList>
            <person name="Fan W."/>
            <person name="Wang S."/>
            <person name="Wang H."/>
            <person name="Wang A."/>
            <person name="Jiang F."/>
            <person name="Liu H."/>
            <person name="Zhao H."/>
            <person name="Xu D."/>
            <person name="Zhang Y."/>
        </authorList>
    </citation>
    <scope>NUCLEOTIDE SEQUENCE [LARGE SCALE GENOMIC DNA]</scope>
    <source>
        <strain evidence="2">cv. Punajuju</strain>
        <tissue evidence="1">Leaves</tissue>
    </source>
</reference>